<name>A0A8S1J148_9CHLO</name>
<dbReference type="Proteomes" id="UP000708148">
    <property type="component" value="Unassembled WGS sequence"/>
</dbReference>
<evidence type="ECO:0000313" key="7">
    <source>
        <dbReference type="Proteomes" id="UP000708148"/>
    </source>
</evidence>
<evidence type="ECO:0000256" key="1">
    <source>
        <dbReference type="ARBA" id="ARBA00022555"/>
    </source>
</evidence>
<evidence type="ECO:0000256" key="4">
    <source>
        <dbReference type="SAM" id="MobiDB-lite"/>
    </source>
</evidence>
<dbReference type="FunFam" id="2.40.50.140:FF:000225">
    <property type="entry name" value="tyrosine--tRNA ligase, cytoplasmic"/>
    <property type="match status" value="1"/>
</dbReference>
<comment type="caution">
    <text evidence="6">The sequence shown here is derived from an EMBL/GenBank/DDBJ whole genome shotgun (WGS) entry which is preliminary data.</text>
</comment>
<feature type="domain" description="TRNA-binding" evidence="5">
    <location>
        <begin position="82"/>
        <end position="185"/>
    </location>
</feature>
<keyword evidence="1 3" id="KW-0820">tRNA-binding</keyword>
<dbReference type="PROSITE" id="PS50886">
    <property type="entry name" value="TRBD"/>
    <property type="match status" value="1"/>
</dbReference>
<gene>
    <name evidence="6" type="ORF">OSTQU699_LOCUS5243</name>
</gene>
<dbReference type="InterPro" id="IPR051270">
    <property type="entry name" value="Tyrosine-tRNA_ligase_regulator"/>
</dbReference>
<keyword evidence="7" id="KW-1185">Reference proteome</keyword>
<dbReference type="PANTHER" id="PTHR11586">
    <property type="entry name" value="TRNA-AMINOACYLATION COFACTOR ARC1 FAMILY MEMBER"/>
    <property type="match status" value="1"/>
</dbReference>
<dbReference type="SUPFAM" id="SSF50249">
    <property type="entry name" value="Nucleic acid-binding proteins"/>
    <property type="match status" value="1"/>
</dbReference>
<evidence type="ECO:0000259" key="5">
    <source>
        <dbReference type="PROSITE" id="PS50886"/>
    </source>
</evidence>
<dbReference type="PANTHER" id="PTHR11586:SF47">
    <property type="entry name" value="NUCLEIC ACID-BINDING, OB-FOLD-LIKE PROTEIN"/>
    <property type="match status" value="1"/>
</dbReference>
<dbReference type="InterPro" id="IPR012340">
    <property type="entry name" value="NA-bd_OB-fold"/>
</dbReference>
<dbReference type="GO" id="GO:0000049">
    <property type="term" value="F:tRNA binding"/>
    <property type="evidence" value="ECO:0007669"/>
    <property type="project" value="UniProtKB-UniRule"/>
</dbReference>
<feature type="compositionally biased region" description="Gly residues" evidence="4">
    <location>
        <begin position="57"/>
        <end position="73"/>
    </location>
</feature>
<evidence type="ECO:0000256" key="2">
    <source>
        <dbReference type="ARBA" id="ARBA00022884"/>
    </source>
</evidence>
<dbReference type="EMBL" id="CAJHUC010001130">
    <property type="protein sequence ID" value="CAD7699885.1"/>
    <property type="molecule type" value="Genomic_DNA"/>
</dbReference>
<dbReference type="Pfam" id="PF01588">
    <property type="entry name" value="tRNA_bind"/>
    <property type="match status" value="1"/>
</dbReference>
<feature type="region of interest" description="Disordered" evidence="4">
    <location>
        <begin position="43"/>
        <end position="81"/>
    </location>
</feature>
<protein>
    <recommendedName>
        <fullName evidence="5">tRNA-binding domain-containing protein</fullName>
    </recommendedName>
</protein>
<reference evidence="6" key="1">
    <citation type="submission" date="2020-12" db="EMBL/GenBank/DDBJ databases">
        <authorList>
            <person name="Iha C."/>
        </authorList>
    </citation>
    <scope>NUCLEOTIDE SEQUENCE</scope>
</reference>
<dbReference type="CDD" id="cd02799">
    <property type="entry name" value="tRNA_bind_EMAP-II_like"/>
    <property type="match status" value="1"/>
</dbReference>
<keyword evidence="2 3" id="KW-0694">RNA-binding</keyword>
<dbReference type="OrthoDB" id="19141at2759"/>
<feature type="region of interest" description="Disordered" evidence="4">
    <location>
        <begin position="186"/>
        <end position="205"/>
    </location>
</feature>
<dbReference type="AlphaFoldDB" id="A0A8S1J148"/>
<evidence type="ECO:0000256" key="3">
    <source>
        <dbReference type="PROSITE-ProRule" id="PRU00209"/>
    </source>
</evidence>
<accession>A0A8S1J148</accession>
<organism evidence="6 7">
    <name type="scientific">Ostreobium quekettii</name>
    <dbReference type="NCBI Taxonomy" id="121088"/>
    <lineage>
        <taxon>Eukaryota</taxon>
        <taxon>Viridiplantae</taxon>
        <taxon>Chlorophyta</taxon>
        <taxon>core chlorophytes</taxon>
        <taxon>Ulvophyceae</taxon>
        <taxon>TCBD clade</taxon>
        <taxon>Bryopsidales</taxon>
        <taxon>Ostreobineae</taxon>
        <taxon>Ostreobiaceae</taxon>
        <taxon>Ostreobium</taxon>
    </lineage>
</organism>
<proteinExistence type="predicted"/>
<dbReference type="Gene3D" id="2.40.50.140">
    <property type="entry name" value="Nucleic acid-binding proteins"/>
    <property type="match status" value="1"/>
</dbReference>
<evidence type="ECO:0000313" key="6">
    <source>
        <dbReference type="EMBL" id="CAD7699885.1"/>
    </source>
</evidence>
<dbReference type="InterPro" id="IPR002547">
    <property type="entry name" value="tRNA-bd_dom"/>
</dbReference>
<sequence length="249" mass="26008">MAAIRAALRGALRRAPLASPLPPLPRIPPIRSADRARRIPRPACLASSATSQEADAPGGGQGGGRADVGGEEAGGQAPPLPPVAALDVRVGRIVAVEVHPDADNLYVESIDVGEEAPRTIVSGLVNYVPIEELKDRRVTVLCNLKPRNMRGVKSHGMLLAASDASHEVVEPLDPPEGAAVGERVWFGEPDPEGQAPPEPPNRLQKKKIWEKLQPKLGTNGERVATFNGAPMSTSAGAVTAATLVNASIS</sequence>